<accession>A0A0J1GHD4</accession>
<dbReference type="Proteomes" id="UP000036426">
    <property type="component" value="Unassembled WGS sequence"/>
</dbReference>
<protein>
    <submittedName>
        <fullName evidence="1">Uncharacterized protein</fullName>
    </submittedName>
</protein>
<organism evidence="1 2">
    <name type="scientific">Photobacterium aphoticum</name>
    <dbReference type="NCBI Taxonomy" id="754436"/>
    <lineage>
        <taxon>Bacteria</taxon>
        <taxon>Pseudomonadati</taxon>
        <taxon>Pseudomonadota</taxon>
        <taxon>Gammaproteobacteria</taxon>
        <taxon>Vibrionales</taxon>
        <taxon>Vibrionaceae</taxon>
        <taxon>Photobacterium</taxon>
    </lineage>
</organism>
<keyword evidence="2" id="KW-1185">Reference proteome</keyword>
<dbReference type="AlphaFoldDB" id="A0A0J1GHD4"/>
<comment type="caution">
    <text evidence="1">The sequence shown here is derived from an EMBL/GenBank/DDBJ whole genome shotgun (WGS) entry which is preliminary data.</text>
</comment>
<proteinExistence type="predicted"/>
<evidence type="ECO:0000313" key="1">
    <source>
        <dbReference type="EMBL" id="KLU99132.1"/>
    </source>
</evidence>
<reference evidence="1 2" key="1">
    <citation type="submission" date="2015-05" db="EMBL/GenBank/DDBJ databases">
        <title>Photobacterium galathea sp. nov.</title>
        <authorList>
            <person name="Machado H."/>
            <person name="Gram L."/>
        </authorList>
    </citation>
    <scope>NUCLEOTIDE SEQUENCE [LARGE SCALE GENOMIC DNA]</scope>
    <source>
        <strain evidence="1 2">DSM 25995</strain>
    </source>
</reference>
<name>A0A0J1GHD4_9GAMM</name>
<evidence type="ECO:0000313" key="2">
    <source>
        <dbReference type="Proteomes" id="UP000036426"/>
    </source>
</evidence>
<gene>
    <name evidence="1" type="ORF">ABT58_19165</name>
</gene>
<dbReference type="EMBL" id="LDOV01000037">
    <property type="protein sequence ID" value="KLU99132.1"/>
    <property type="molecule type" value="Genomic_DNA"/>
</dbReference>
<sequence length="63" mass="7124">MIGRKGEKRGITLSTDAMMSVLCMTDRESVFIASTIKMMWQSIKLIPRQIINLTSHVSLNLAR</sequence>